<feature type="compositionally biased region" description="Basic and acidic residues" evidence="1">
    <location>
        <begin position="881"/>
        <end position="892"/>
    </location>
</feature>
<sequence length="1068" mass="114709">MSTAMPQVPPRPTRSHDQKATTASSLGGDLPKVPPRPAHRRFDRSISPQRESFAPSPLNEIQPSVNHGNQNRTSLYSSESANVSTSDLPPRSSSVTLPTLGQEGSEYAEVFVAPEDPSNSPAQTRNVADDLKLHAPRPSLPTSSAKQRVSAVTRTDSGQAAAFGIGKAPGDDKDPVSRPLKAKASFASQTSNGPDRPPSSSIESEHGIPEIGQRVPMYPNAGDVQAPSPSPYQTAYPPGIGFHNDGSKPKHHTRKSSGRGTDIPFDAYGKHGHGQLPHDRFEKAYYEKHPELLKKETGHYHGPFAEDRPEWAMSSEDLNKIVRDTANRGAGLGTSPAVMGTPTEQIGFQASEEYTSRMSSPRPQSWVHHQAPSSTSQPHVDSPLRKESAAGDSHDKAEFEGSLSKKLERKASVGLESEAEDEDTIHVDAPGRRVSKIYGGAGHLDSTEDLGPYAGNGEEDGIHDELGYGAPILASDEVAKEPFGWELQPAVSPLNESRANVYEEHIAFQRSGSASSSRTPSRPASIHGGLAGFRLPQETPLEALDEYEPLFPDGEEGNKGDVLNKRTATAPGKLKRPELKNRKFPSQDIWEDTPNSLQYTATVSTPQLPEEKEEDLRLKPAGPGETPEQAFARRQEELAEKEAEEPESFLAREMQHDSYDLSESRSGMKQRFPSRDIWEDSPDSLQLQATVSEPKAEEQEAPILHSERPSASAVTRSQEKDAAGLSPESEGGHSPAVIAAAMKPTIPARPTRSKQGSEALETPNTVVPSRLSEKLKQTESASPALLAKSKPQVPARPSKPLTRTSSDNIPLAKVPSDSSTKSSGSDQPAASKPKPPIPSRPVGSKIAALQSGFMMDLNKRLQLGPQAPKKEEPVAEMVEEEKEKGPLADARKGRARGPARRAPAKSPAPATSVAVTDKQTVTCGLCEPSTLWQIDPDSDLLVSAHQEEVAPSLELKSAEPEVKPVEPESELAPSSIAEHAPDRPSDPAVVAEASTSQNSLVEDALAEQSTDAAKEVHPTDVEGDALEDVKLKTDAAVISDNLSESKAAGESIQTSTDTARDEEEEAEE</sequence>
<feature type="compositionally biased region" description="Basic and acidic residues" evidence="1">
    <location>
        <begin position="956"/>
        <end position="966"/>
    </location>
</feature>
<feature type="compositionally biased region" description="Basic and acidic residues" evidence="1">
    <location>
        <begin position="382"/>
        <end position="411"/>
    </location>
</feature>
<feature type="region of interest" description="Disordered" evidence="1">
    <location>
        <begin position="547"/>
        <end position="916"/>
    </location>
</feature>
<dbReference type="Proteomes" id="UP000054321">
    <property type="component" value="Unassembled WGS sequence"/>
</dbReference>
<feature type="compositionally biased region" description="Low complexity" evidence="1">
    <location>
        <begin position="816"/>
        <end position="832"/>
    </location>
</feature>
<feature type="compositionally biased region" description="Polar residues" evidence="1">
    <location>
        <begin position="186"/>
        <end position="202"/>
    </location>
</feature>
<feature type="compositionally biased region" description="Basic residues" evidence="1">
    <location>
        <begin position="893"/>
        <end position="903"/>
    </location>
</feature>
<evidence type="ECO:0000313" key="3">
    <source>
        <dbReference type="Proteomes" id="UP000054321"/>
    </source>
</evidence>
<feature type="compositionally biased region" description="Polar residues" evidence="1">
    <location>
        <begin position="140"/>
        <end position="158"/>
    </location>
</feature>
<feature type="region of interest" description="Disordered" evidence="1">
    <location>
        <begin position="327"/>
        <end position="462"/>
    </location>
</feature>
<gene>
    <name evidence="2" type="ORF">OIDMADRAFT_162031</name>
</gene>
<feature type="compositionally biased region" description="Basic and acidic residues" evidence="1">
    <location>
        <begin position="631"/>
        <end position="641"/>
    </location>
</feature>
<name>A0A0C3H1V0_OIDMZ</name>
<accession>A0A0C3H1V0</accession>
<reference evidence="2 3" key="1">
    <citation type="submission" date="2014-04" db="EMBL/GenBank/DDBJ databases">
        <authorList>
            <consortium name="DOE Joint Genome Institute"/>
            <person name="Kuo A."/>
            <person name="Martino E."/>
            <person name="Perotto S."/>
            <person name="Kohler A."/>
            <person name="Nagy L.G."/>
            <person name="Floudas D."/>
            <person name="Copeland A."/>
            <person name="Barry K.W."/>
            <person name="Cichocki N."/>
            <person name="Veneault-Fourrey C."/>
            <person name="LaButti K."/>
            <person name="Lindquist E.A."/>
            <person name="Lipzen A."/>
            <person name="Lundell T."/>
            <person name="Morin E."/>
            <person name="Murat C."/>
            <person name="Sun H."/>
            <person name="Tunlid A."/>
            <person name="Henrissat B."/>
            <person name="Grigoriev I.V."/>
            <person name="Hibbett D.S."/>
            <person name="Martin F."/>
            <person name="Nordberg H.P."/>
            <person name="Cantor M.N."/>
            <person name="Hua S.X."/>
        </authorList>
    </citation>
    <scope>NUCLEOTIDE SEQUENCE [LARGE SCALE GENOMIC DNA]</scope>
    <source>
        <strain evidence="2 3">Zn</strain>
    </source>
</reference>
<feature type="compositionally biased region" description="Polar residues" evidence="1">
    <location>
        <begin position="342"/>
        <end position="363"/>
    </location>
</feature>
<feature type="region of interest" description="Disordered" evidence="1">
    <location>
        <begin position="1"/>
        <end position="282"/>
    </location>
</feature>
<dbReference type="AlphaFoldDB" id="A0A0C3H1V0"/>
<feature type="compositionally biased region" description="Polar residues" evidence="1">
    <location>
        <begin position="59"/>
        <end position="99"/>
    </location>
</feature>
<feature type="region of interest" description="Disordered" evidence="1">
    <location>
        <begin position="1039"/>
        <end position="1068"/>
    </location>
</feature>
<keyword evidence="3" id="KW-1185">Reference proteome</keyword>
<feature type="compositionally biased region" description="Polar residues" evidence="1">
    <location>
        <begin position="117"/>
        <end position="126"/>
    </location>
</feature>
<feature type="compositionally biased region" description="Basic and acidic residues" evidence="1">
    <location>
        <begin position="653"/>
        <end position="663"/>
    </location>
</feature>
<feature type="compositionally biased region" description="Low complexity" evidence="1">
    <location>
        <begin position="510"/>
        <end position="525"/>
    </location>
</feature>
<reference evidence="3" key="2">
    <citation type="submission" date="2015-01" db="EMBL/GenBank/DDBJ databases">
        <title>Evolutionary Origins and Diversification of the Mycorrhizal Mutualists.</title>
        <authorList>
            <consortium name="DOE Joint Genome Institute"/>
            <consortium name="Mycorrhizal Genomics Consortium"/>
            <person name="Kohler A."/>
            <person name="Kuo A."/>
            <person name="Nagy L.G."/>
            <person name="Floudas D."/>
            <person name="Copeland A."/>
            <person name="Barry K.W."/>
            <person name="Cichocki N."/>
            <person name="Veneault-Fourrey C."/>
            <person name="LaButti K."/>
            <person name="Lindquist E.A."/>
            <person name="Lipzen A."/>
            <person name="Lundell T."/>
            <person name="Morin E."/>
            <person name="Murat C."/>
            <person name="Riley R."/>
            <person name="Ohm R."/>
            <person name="Sun H."/>
            <person name="Tunlid A."/>
            <person name="Henrissat B."/>
            <person name="Grigoriev I.V."/>
            <person name="Hibbett D.S."/>
            <person name="Martin F."/>
        </authorList>
    </citation>
    <scope>NUCLEOTIDE SEQUENCE [LARGE SCALE GENOMIC DNA]</scope>
    <source>
        <strain evidence="3">Zn</strain>
    </source>
</reference>
<dbReference type="EMBL" id="KN832875">
    <property type="protein sequence ID" value="KIN02106.1"/>
    <property type="molecule type" value="Genomic_DNA"/>
</dbReference>
<dbReference type="HOGENOM" id="CLU_009400_0_0_1"/>
<dbReference type="InterPro" id="IPR021582">
    <property type="entry name" value="Aim21"/>
</dbReference>
<organism evidence="2 3">
    <name type="scientific">Oidiodendron maius (strain Zn)</name>
    <dbReference type="NCBI Taxonomy" id="913774"/>
    <lineage>
        <taxon>Eukaryota</taxon>
        <taxon>Fungi</taxon>
        <taxon>Dikarya</taxon>
        <taxon>Ascomycota</taxon>
        <taxon>Pezizomycotina</taxon>
        <taxon>Leotiomycetes</taxon>
        <taxon>Leotiomycetes incertae sedis</taxon>
        <taxon>Myxotrichaceae</taxon>
        <taxon>Oidiodendron</taxon>
    </lineage>
</organism>
<proteinExistence type="predicted"/>
<feature type="region of interest" description="Disordered" evidence="1">
    <location>
        <begin position="947"/>
        <end position="1027"/>
    </location>
</feature>
<evidence type="ECO:0000256" key="1">
    <source>
        <dbReference type="SAM" id="MobiDB-lite"/>
    </source>
</evidence>
<dbReference type="InParanoid" id="A0A0C3H1V0"/>
<feature type="compositionally biased region" description="Polar residues" evidence="1">
    <location>
        <begin position="593"/>
        <end position="607"/>
    </location>
</feature>
<dbReference type="OrthoDB" id="5386574at2759"/>
<dbReference type="STRING" id="913774.A0A0C3H1V0"/>
<evidence type="ECO:0008006" key="4">
    <source>
        <dbReference type="Google" id="ProtNLM"/>
    </source>
</evidence>
<dbReference type="Pfam" id="PF11489">
    <property type="entry name" value="Aim21"/>
    <property type="match status" value="1"/>
</dbReference>
<feature type="region of interest" description="Disordered" evidence="1">
    <location>
        <begin position="509"/>
        <end position="532"/>
    </location>
</feature>
<protein>
    <recommendedName>
        <fullName evidence="4">Altered inheritance of mitochondria protein 21</fullName>
    </recommendedName>
</protein>
<evidence type="ECO:0000313" key="2">
    <source>
        <dbReference type="EMBL" id="KIN02106.1"/>
    </source>
</evidence>